<accession>A0A2G6MQ98</accession>
<evidence type="ECO:0000256" key="8">
    <source>
        <dbReference type="ARBA" id="ARBA00023014"/>
    </source>
</evidence>
<dbReference type="PROSITE" id="PS51449">
    <property type="entry name" value="MTTASE_N"/>
    <property type="match status" value="1"/>
</dbReference>
<dbReference type="InterPro" id="IPR038135">
    <property type="entry name" value="Methylthiotransferase_N_sf"/>
</dbReference>
<comment type="caution">
    <text evidence="11">The sequence shown here is derived from an EMBL/GenBank/DDBJ whole genome shotgun (WGS) entry which is preliminary data.</text>
</comment>
<dbReference type="SFLD" id="SFLDS00029">
    <property type="entry name" value="Radical_SAM"/>
    <property type="match status" value="1"/>
</dbReference>
<evidence type="ECO:0000259" key="10">
    <source>
        <dbReference type="PROSITE" id="PS51918"/>
    </source>
</evidence>
<comment type="cofactor">
    <cofactor evidence="1">
        <name>[4Fe-4S] cluster</name>
        <dbReference type="ChEBI" id="CHEBI:49883"/>
    </cofactor>
</comment>
<organism evidence="11 12">
    <name type="scientific">Desulfobacter postgatei</name>
    <dbReference type="NCBI Taxonomy" id="2293"/>
    <lineage>
        <taxon>Bacteria</taxon>
        <taxon>Pseudomonadati</taxon>
        <taxon>Thermodesulfobacteriota</taxon>
        <taxon>Desulfobacteria</taxon>
        <taxon>Desulfobacterales</taxon>
        <taxon>Desulfobacteraceae</taxon>
        <taxon>Desulfobacter</taxon>
    </lineage>
</organism>
<dbReference type="InterPro" id="IPR013848">
    <property type="entry name" value="Methylthiotransferase_N"/>
</dbReference>
<evidence type="ECO:0000256" key="2">
    <source>
        <dbReference type="ARBA" id="ARBA00022485"/>
    </source>
</evidence>
<dbReference type="PROSITE" id="PS01278">
    <property type="entry name" value="MTTASE_RADICAL"/>
    <property type="match status" value="1"/>
</dbReference>
<evidence type="ECO:0000256" key="6">
    <source>
        <dbReference type="ARBA" id="ARBA00022723"/>
    </source>
</evidence>
<dbReference type="SUPFAM" id="SSF102114">
    <property type="entry name" value="Radical SAM enzymes"/>
    <property type="match status" value="1"/>
</dbReference>
<dbReference type="InterPro" id="IPR058240">
    <property type="entry name" value="rSAM_sf"/>
</dbReference>
<dbReference type="GO" id="GO:0035598">
    <property type="term" value="F:tRNA (N(6)-L-threonylcarbamoyladenosine(37)-C(2))-methylthiotransferase activity"/>
    <property type="evidence" value="ECO:0007669"/>
    <property type="project" value="TreeGrafter"/>
</dbReference>
<dbReference type="Gene3D" id="3.40.50.12160">
    <property type="entry name" value="Methylthiotransferase, N-terminal domain"/>
    <property type="match status" value="1"/>
</dbReference>
<dbReference type="InterPro" id="IPR007197">
    <property type="entry name" value="rSAM"/>
</dbReference>
<evidence type="ECO:0000313" key="12">
    <source>
        <dbReference type="Proteomes" id="UP000231203"/>
    </source>
</evidence>
<sequence>MKKKTFYIESLGCKVNQYESDGIAGQLEAHGFSRAGKDHPADICIVNTCAVTSRAGMQSRQETRKLIREHPHATVIVTGCHAQTDPEQFRQIPGVDLIVCHQDKPLIPAYLTRERPEKELFKFRTPEYGNAAGFVGFEHPVSGKMTRAYLKIQDGCNQFCTYCIIPYARGASVSMPVDQVMTHISGLSKQGFKEVILTGIHTGLYGLDLNPKTSLTQLVKTLDENQPVDQIRVSSIEPNEITDDLIQMARPGHILCDHFHIPLQAGDNGLLSRMKRPYSAEQFSEIIHRIHSTLPHAGIGLDIITGFPGETGKAFENTYNFVSALPVSYLHVFPYSPRKGTPAWHFTPKVPPDTAKKRAALMRELGEQKRKEFLKSNQGRILKCLIQNQRDPSTGKLKAVTTNYLTILIDNNTDAHGNWDSLKGKIVNIKYDQYSNRNGLAGSIVF</sequence>
<dbReference type="PANTHER" id="PTHR11918">
    <property type="entry name" value="RADICAL SAM PROTEINS"/>
    <property type="match status" value="1"/>
</dbReference>
<keyword evidence="8" id="KW-0411">Iron-sulfur</keyword>
<dbReference type="InterPro" id="IPR023404">
    <property type="entry name" value="rSAM_horseshoe"/>
</dbReference>
<dbReference type="NCBIfam" id="TIGR00089">
    <property type="entry name" value="MiaB/RimO family radical SAM methylthiotransferase"/>
    <property type="match status" value="1"/>
</dbReference>
<evidence type="ECO:0000256" key="4">
    <source>
        <dbReference type="ARBA" id="ARBA00022679"/>
    </source>
</evidence>
<dbReference type="EMBL" id="PDTI01000052">
    <property type="protein sequence ID" value="PIE62278.1"/>
    <property type="molecule type" value="Genomic_DNA"/>
</dbReference>
<protein>
    <submittedName>
        <fullName evidence="11">tRNA (N(6)-L-threonylcarbamoyladenosine(37)-C(2))-methylthiotransferase MtaB</fullName>
    </submittedName>
</protein>
<reference evidence="11 12" key="1">
    <citation type="submission" date="2017-10" db="EMBL/GenBank/DDBJ databases">
        <title>Novel microbial diversity and functional potential in the marine mammal oral microbiome.</title>
        <authorList>
            <person name="Dudek N.K."/>
            <person name="Sun C.L."/>
            <person name="Burstein D."/>
            <person name="Kantor R.S."/>
            <person name="Aliaga Goltsman D.S."/>
            <person name="Bik E.M."/>
            <person name="Thomas B.C."/>
            <person name="Banfield J.F."/>
            <person name="Relman D.A."/>
        </authorList>
    </citation>
    <scope>NUCLEOTIDE SEQUENCE [LARGE SCALE GENOMIC DNA]</scope>
    <source>
        <strain evidence="11">DOLJORAL78_47_202</strain>
    </source>
</reference>
<feature type="domain" description="MTTase N-terminal" evidence="9">
    <location>
        <begin position="4"/>
        <end position="116"/>
    </location>
</feature>
<evidence type="ECO:0000256" key="5">
    <source>
        <dbReference type="ARBA" id="ARBA00022691"/>
    </source>
</evidence>
<dbReference type="SFLD" id="SFLDG01082">
    <property type="entry name" value="B12-binding_domain_containing"/>
    <property type="match status" value="1"/>
</dbReference>
<dbReference type="SFLD" id="SFLDG01061">
    <property type="entry name" value="methylthiotransferase"/>
    <property type="match status" value="1"/>
</dbReference>
<keyword evidence="4 11" id="KW-0808">Transferase</keyword>
<gene>
    <name evidence="11" type="ORF">CSA25_05970</name>
</gene>
<dbReference type="InterPro" id="IPR005839">
    <property type="entry name" value="Methylthiotransferase"/>
</dbReference>
<name>A0A2G6MQ98_9BACT</name>
<evidence type="ECO:0000259" key="9">
    <source>
        <dbReference type="PROSITE" id="PS51449"/>
    </source>
</evidence>
<dbReference type="InterPro" id="IPR020612">
    <property type="entry name" value="Methylthiotransferase_CS"/>
</dbReference>
<evidence type="ECO:0000313" key="11">
    <source>
        <dbReference type="EMBL" id="PIE62278.1"/>
    </source>
</evidence>
<dbReference type="GO" id="GO:0051539">
    <property type="term" value="F:4 iron, 4 sulfur cluster binding"/>
    <property type="evidence" value="ECO:0007669"/>
    <property type="project" value="UniProtKB-KW"/>
</dbReference>
<keyword evidence="5" id="KW-0949">S-adenosyl-L-methionine</keyword>
<dbReference type="FunFam" id="3.80.30.20:FF:000001">
    <property type="entry name" value="tRNA-2-methylthio-N(6)-dimethylallyladenosine synthase 2"/>
    <property type="match status" value="1"/>
</dbReference>
<evidence type="ECO:0000256" key="7">
    <source>
        <dbReference type="ARBA" id="ARBA00023004"/>
    </source>
</evidence>
<feature type="domain" description="Radical SAM core" evidence="10">
    <location>
        <begin position="142"/>
        <end position="372"/>
    </location>
</feature>
<proteinExistence type="predicted"/>
<keyword evidence="2" id="KW-0004">4Fe-4S</keyword>
<dbReference type="Pfam" id="PF04055">
    <property type="entry name" value="Radical_SAM"/>
    <property type="match status" value="1"/>
</dbReference>
<dbReference type="SMART" id="SM00729">
    <property type="entry name" value="Elp3"/>
    <property type="match status" value="1"/>
</dbReference>
<dbReference type="NCBIfam" id="TIGR01579">
    <property type="entry name" value="MiaB-like-C"/>
    <property type="match status" value="1"/>
</dbReference>
<dbReference type="InterPro" id="IPR006638">
    <property type="entry name" value="Elp3/MiaA/NifB-like_rSAM"/>
</dbReference>
<dbReference type="InterPro" id="IPR006467">
    <property type="entry name" value="MiaB-like_bact"/>
</dbReference>
<dbReference type="PROSITE" id="PS51918">
    <property type="entry name" value="RADICAL_SAM"/>
    <property type="match status" value="1"/>
</dbReference>
<dbReference type="AlphaFoldDB" id="A0A2G6MQ98"/>
<keyword evidence="3" id="KW-0963">Cytoplasm</keyword>
<dbReference type="Proteomes" id="UP000231203">
    <property type="component" value="Unassembled WGS sequence"/>
</dbReference>
<dbReference type="PANTHER" id="PTHR11918:SF45">
    <property type="entry name" value="THREONYLCARBAMOYLADENOSINE TRNA METHYLTHIOTRANSFERASE"/>
    <property type="match status" value="1"/>
</dbReference>
<dbReference type="Pfam" id="PF00919">
    <property type="entry name" value="UPF0004"/>
    <property type="match status" value="1"/>
</dbReference>
<dbReference type="Gene3D" id="3.80.30.20">
    <property type="entry name" value="tm_1862 like domain"/>
    <property type="match status" value="1"/>
</dbReference>
<evidence type="ECO:0000256" key="1">
    <source>
        <dbReference type="ARBA" id="ARBA00001966"/>
    </source>
</evidence>
<dbReference type="GO" id="GO:0046872">
    <property type="term" value="F:metal ion binding"/>
    <property type="evidence" value="ECO:0007669"/>
    <property type="project" value="UniProtKB-KW"/>
</dbReference>
<keyword evidence="7" id="KW-0408">Iron</keyword>
<evidence type="ECO:0000256" key="3">
    <source>
        <dbReference type="ARBA" id="ARBA00022490"/>
    </source>
</evidence>
<keyword evidence="6" id="KW-0479">Metal-binding</keyword>